<keyword evidence="8" id="KW-1185">Reference proteome</keyword>
<organism evidence="7 8">
    <name type="scientific">Mesonia profundi</name>
    <dbReference type="NCBI Taxonomy" id="3070998"/>
    <lineage>
        <taxon>Bacteria</taxon>
        <taxon>Pseudomonadati</taxon>
        <taxon>Bacteroidota</taxon>
        <taxon>Flavobacteriia</taxon>
        <taxon>Flavobacteriales</taxon>
        <taxon>Flavobacteriaceae</taxon>
        <taxon>Mesonia</taxon>
    </lineage>
</organism>
<sequence length="192" mass="22876">MPSQNPYIGSNHLTEIEEHIAKAKVGNQISFLFLLDFFWNDVYRFQLKKTNNEYEAEEITIQTFSRAFDKIATYNEEYKFKTWLITISKNIHIDSKRVKSLPTMRVDKSLEKNIVDETPSVEDQLITEQNLISLLFHIKQLKPHYQEVIRYRFFEEMSYKEIAEALDEPINNIKVRLLRAKKLLAESIQERE</sequence>
<evidence type="ECO:0000313" key="7">
    <source>
        <dbReference type="EMBL" id="MDQ7916896.1"/>
    </source>
</evidence>
<evidence type="ECO:0000256" key="4">
    <source>
        <dbReference type="ARBA" id="ARBA00023163"/>
    </source>
</evidence>
<reference evidence="7 8" key="1">
    <citation type="submission" date="2023-08" db="EMBL/GenBank/DDBJ databases">
        <title>Mesonia sp. MT50, isolated from deep-sea sediment of the Mariana Trench.</title>
        <authorList>
            <person name="Fu H."/>
        </authorList>
    </citation>
    <scope>NUCLEOTIDE SEQUENCE [LARGE SCALE GENOMIC DNA]</scope>
    <source>
        <strain evidence="7 8">MT50</strain>
    </source>
</reference>
<protein>
    <submittedName>
        <fullName evidence="7">Sigma-70 family RNA polymerase sigma factor</fullName>
    </submittedName>
</protein>
<comment type="caution">
    <text evidence="7">The sequence shown here is derived from an EMBL/GenBank/DDBJ whole genome shotgun (WGS) entry which is preliminary data.</text>
</comment>
<dbReference type="Gene3D" id="1.10.1740.10">
    <property type="match status" value="1"/>
</dbReference>
<proteinExistence type="inferred from homology"/>
<dbReference type="CDD" id="cd06171">
    <property type="entry name" value="Sigma70_r4"/>
    <property type="match status" value="1"/>
</dbReference>
<dbReference type="InterPro" id="IPR013249">
    <property type="entry name" value="RNA_pol_sigma70_r4_t2"/>
</dbReference>
<dbReference type="EMBL" id="JAVHUL010000009">
    <property type="protein sequence ID" value="MDQ7916896.1"/>
    <property type="molecule type" value="Genomic_DNA"/>
</dbReference>
<evidence type="ECO:0000256" key="1">
    <source>
        <dbReference type="ARBA" id="ARBA00010641"/>
    </source>
</evidence>
<keyword evidence="4" id="KW-0804">Transcription</keyword>
<dbReference type="Pfam" id="PF04542">
    <property type="entry name" value="Sigma70_r2"/>
    <property type="match status" value="1"/>
</dbReference>
<name>A0ABU1A0V2_9FLAO</name>
<evidence type="ECO:0000256" key="2">
    <source>
        <dbReference type="ARBA" id="ARBA00023015"/>
    </source>
</evidence>
<gene>
    <name evidence="7" type="ORF">RBU60_04860</name>
</gene>
<accession>A0ABU1A0V2</accession>
<dbReference type="InterPro" id="IPR014284">
    <property type="entry name" value="RNA_pol_sigma-70_dom"/>
</dbReference>
<keyword evidence="2" id="KW-0805">Transcription regulation</keyword>
<dbReference type="InterPro" id="IPR007627">
    <property type="entry name" value="RNA_pol_sigma70_r2"/>
</dbReference>
<dbReference type="Gene3D" id="1.10.10.10">
    <property type="entry name" value="Winged helix-like DNA-binding domain superfamily/Winged helix DNA-binding domain"/>
    <property type="match status" value="1"/>
</dbReference>
<dbReference type="NCBIfam" id="TIGR02937">
    <property type="entry name" value="sigma70-ECF"/>
    <property type="match status" value="1"/>
</dbReference>
<evidence type="ECO:0000256" key="3">
    <source>
        <dbReference type="ARBA" id="ARBA00023082"/>
    </source>
</evidence>
<evidence type="ECO:0000259" key="6">
    <source>
        <dbReference type="Pfam" id="PF08281"/>
    </source>
</evidence>
<dbReference type="RefSeq" id="WP_308863563.1">
    <property type="nucleotide sequence ID" value="NZ_JAVHUL010000009.1"/>
</dbReference>
<dbReference type="PANTHER" id="PTHR43133">
    <property type="entry name" value="RNA POLYMERASE ECF-TYPE SIGMA FACTO"/>
    <property type="match status" value="1"/>
</dbReference>
<dbReference type="InterPro" id="IPR013325">
    <property type="entry name" value="RNA_pol_sigma_r2"/>
</dbReference>
<dbReference type="InterPro" id="IPR036388">
    <property type="entry name" value="WH-like_DNA-bd_sf"/>
</dbReference>
<dbReference type="SUPFAM" id="SSF88946">
    <property type="entry name" value="Sigma2 domain of RNA polymerase sigma factors"/>
    <property type="match status" value="1"/>
</dbReference>
<dbReference type="Pfam" id="PF08281">
    <property type="entry name" value="Sigma70_r4_2"/>
    <property type="match status" value="1"/>
</dbReference>
<dbReference type="InterPro" id="IPR013324">
    <property type="entry name" value="RNA_pol_sigma_r3/r4-like"/>
</dbReference>
<dbReference type="PANTHER" id="PTHR43133:SF51">
    <property type="entry name" value="RNA POLYMERASE SIGMA FACTOR"/>
    <property type="match status" value="1"/>
</dbReference>
<dbReference type="InterPro" id="IPR039425">
    <property type="entry name" value="RNA_pol_sigma-70-like"/>
</dbReference>
<feature type="domain" description="RNA polymerase sigma-70 region 2" evidence="5">
    <location>
        <begin position="41"/>
        <end position="97"/>
    </location>
</feature>
<comment type="similarity">
    <text evidence="1">Belongs to the sigma-70 factor family. ECF subfamily.</text>
</comment>
<feature type="domain" description="RNA polymerase sigma factor 70 region 4 type 2" evidence="6">
    <location>
        <begin position="138"/>
        <end position="184"/>
    </location>
</feature>
<dbReference type="SUPFAM" id="SSF88659">
    <property type="entry name" value="Sigma3 and sigma4 domains of RNA polymerase sigma factors"/>
    <property type="match status" value="1"/>
</dbReference>
<keyword evidence="3" id="KW-0731">Sigma factor</keyword>
<evidence type="ECO:0000313" key="8">
    <source>
        <dbReference type="Proteomes" id="UP001230915"/>
    </source>
</evidence>
<evidence type="ECO:0000259" key="5">
    <source>
        <dbReference type="Pfam" id="PF04542"/>
    </source>
</evidence>
<dbReference type="Proteomes" id="UP001230915">
    <property type="component" value="Unassembled WGS sequence"/>
</dbReference>